<dbReference type="EMBL" id="JARBJD010000288">
    <property type="protein sequence ID" value="KAK2944692.1"/>
    <property type="molecule type" value="Genomic_DNA"/>
</dbReference>
<evidence type="ECO:0000313" key="2">
    <source>
        <dbReference type="Proteomes" id="UP001281761"/>
    </source>
</evidence>
<comment type="caution">
    <text evidence="1">The sequence shown here is derived from an EMBL/GenBank/DDBJ whole genome shotgun (WGS) entry which is preliminary data.</text>
</comment>
<dbReference type="Proteomes" id="UP001281761">
    <property type="component" value="Unassembled WGS sequence"/>
</dbReference>
<proteinExistence type="predicted"/>
<keyword evidence="2" id="KW-1185">Reference proteome</keyword>
<protein>
    <submittedName>
        <fullName evidence="1">Uncharacterized protein</fullName>
    </submittedName>
</protein>
<name>A0ABQ9WZ17_9EUKA</name>
<sequence>MIIDHNHQTDIVPTSDNPHPMPNTLFENILSDDLTLSKDSLKLVRTEIKDLKISVDSFVELHGLDRLETLFSDSRDPRSIIDIGWILCHVARSNVENCSKLVTSGLCLSILHKSTPDKMTKDTAHVYVHLWKVLQAIAEQSTLSSDPTLLKDIPLVVADTISILGQFTKNQKQTQATLPFTLSQRSDLFRSFLGFVVNELMSCVVFGIETELFGVIQKNITILDSMSNIVAPNKITNFGELLTSIKACSTISTPTGRLLATVRKVTDSPSHMQVVMVFVLRFLSNSAHITDFISMDGFTIIHGLSEHLHLKSWSKVMELQTEIYLKLALHDVISCAKWMTEISYAITTDHRSMDLRGPKLEKHLRLQSHFWKLMKLYPEMTERNQQAVHNWTNSCLNTLLEMVCGRESEEENAAMALEHLVGIDSAELEKLFTKTPITLSPPLTFPLDTSLPDDARGISNLRDILSHIKHARSFHGLPKYLPCCLCNRMGELYEDEEANRDLIAKYDVLMTRYFTIQKSQLLTPAIFLLFSLVKSPEVKRVLVKHVPRSITTDQTLVPLRDITKEEAILEVLLTDGPDTPSVLLPPIEKKLLDEKKNSDAQYVFRLDRPYVSLDFSAIHSSSLSLLSSPEGRWTVVAFLAVIPIKETVLSFEQTKGLVEMAEEAASDERLVVVLRALTRHTLTELSLPPTSDLLSRLLNVIRPHSLRSDNAHLSIEVFSLFTRLLPFKPTLEKEAVECARQLLDKLVLQQMMILRFPLFSIWHCEEDVEESALLVLGECVRAVQHGLISDPLPLVPTITHFVCTRSTSILAKVLDFLKAVEDLTQHSPTPFAPLSLPIPILSEERQVLRTIPLHVYLAGLWGAEMKECTKHNDFWAYNTQPVKPPMIFAVRDEAEVGGTILVMKVALDEVNGSLKDMLADVEGRPHLQTIVSEREEEDLFELIKTTINTGTFHFPVNRLFVTGYHVVKEGPSLLVHIIPHCFSLFSLCRLLQLVSPPPAAPPGRPVVSVYVIMINGLFTSCLNELRSSDFSYSQLFDLCAFFAFISQVAEHECRLSYDQPGAMLAQLQDANKARWTLVNRLMFAEGFEDRRDQQYLVSRQYRNIVDERNLTFLRHRVIGF</sequence>
<evidence type="ECO:0000313" key="1">
    <source>
        <dbReference type="EMBL" id="KAK2944692.1"/>
    </source>
</evidence>
<organism evidence="1 2">
    <name type="scientific">Blattamonas nauphoetae</name>
    <dbReference type="NCBI Taxonomy" id="2049346"/>
    <lineage>
        <taxon>Eukaryota</taxon>
        <taxon>Metamonada</taxon>
        <taxon>Preaxostyla</taxon>
        <taxon>Oxymonadida</taxon>
        <taxon>Blattamonas</taxon>
    </lineage>
</organism>
<reference evidence="1 2" key="1">
    <citation type="journal article" date="2022" name="bioRxiv">
        <title>Genomics of Preaxostyla Flagellates Illuminates Evolutionary Transitions and the Path Towards Mitochondrial Loss.</title>
        <authorList>
            <person name="Novak L.V.F."/>
            <person name="Treitli S.C."/>
            <person name="Pyrih J."/>
            <person name="Halakuc P."/>
            <person name="Pipaliya S.V."/>
            <person name="Vacek V."/>
            <person name="Brzon O."/>
            <person name="Soukal P."/>
            <person name="Eme L."/>
            <person name="Dacks J.B."/>
            <person name="Karnkowska A."/>
            <person name="Elias M."/>
            <person name="Hampl V."/>
        </authorList>
    </citation>
    <scope>NUCLEOTIDE SEQUENCE [LARGE SCALE GENOMIC DNA]</scope>
    <source>
        <strain evidence="1">NAU3</strain>
        <tissue evidence="1">Gut</tissue>
    </source>
</reference>
<accession>A0ABQ9WZ17</accession>
<gene>
    <name evidence="1" type="ORF">BLNAU_20385</name>
</gene>